<keyword evidence="6 14" id="KW-0812">Transmembrane</keyword>
<dbReference type="Pfam" id="PF07715">
    <property type="entry name" value="Plug"/>
    <property type="match status" value="1"/>
</dbReference>
<dbReference type="PROSITE" id="PS01156">
    <property type="entry name" value="TONB_DEPENDENT_REC_2"/>
    <property type="match status" value="1"/>
</dbReference>
<accession>A0A158M7Q0</accession>
<dbReference type="Pfam" id="PF00593">
    <property type="entry name" value="TonB_dep_Rec_b-barrel"/>
    <property type="match status" value="1"/>
</dbReference>
<dbReference type="Proteomes" id="UP000026682">
    <property type="component" value="Unassembled WGS sequence"/>
</dbReference>
<dbReference type="InterPro" id="IPR000531">
    <property type="entry name" value="Beta-barrel_TonB"/>
</dbReference>
<dbReference type="GO" id="GO:0015344">
    <property type="term" value="F:siderophore uptake transmembrane transporter activity"/>
    <property type="evidence" value="ECO:0007669"/>
    <property type="project" value="TreeGrafter"/>
</dbReference>
<dbReference type="CDD" id="cd01347">
    <property type="entry name" value="ligand_gated_channel"/>
    <property type="match status" value="1"/>
</dbReference>
<comment type="similarity">
    <text evidence="2 14 16">Belongs to the TonB-dependent receptor family.</text>
</comment>
<dbReference type="InterPro" id="IPR010917">
    <property type="entry name" value="TonB_rcpt_CS"/>
</dbReference>
<feature type="region of interest" description="Disordered" evidence="17">
    <location>
        <begin position="235"/>
        <end position="258"/>
    </location>
</feature>
<evidence type="ECO:0000313" key="21">
    <source>
        <dbReference type="Proteomes" id="UP000026682"/>
    </source>
</evidence>
<sequence length="673" mass="74017">MYGLPLAVGAEPVAAQVADLPAIQVTESRSGVATRSGTRTDTPLREVPQTLDLVDPAQAEVYGVRTLGQALEGLPNVSDAQDTRFDALRIRGFSSGSDFFLDGLRDDSQYVRDLHNVERVEVLKGPAAALYGRGAPGGIVNRISKVPEPGRASSVALQAGSHDLRSGYLDGSFDAGTSLSLRLNAGAQSWGSFRRRIRGERQLLAPALAWRVSPTLNWLLQYEYSRYDRVPDRGIPSVGGRPADVPHRTVYGDPGRDNIDDQTRSLRSRLGWRLAPGWELRHTLSWFALHSDFDNTYLTGQRGGQVSRQRWAQQLRTRNVYNTLELEGRLGTGRIAHTLLVGLETGAQQRQPRLSRAIGNVPSLDLYDPDLSQQHGAGLALRSDNHHRVRSAALYVQDQLALGESWRVLLGGRLDQFRVHTRDRLRQRAESRSNHSFSPRLGVVWTPLDGQAFYLSYGKSFAPAGGALIGITPGAAENTLAPEFSRQYEAGIKSDWLGGRLGTTLAVYQLELYNRRTRDADDPTRIVLRGLQRSRGVELTLSGRLSEHWHVRGGLGLQQATIVRDGSGLAGRRVSNVARYNGSLFVGYTAAAGWFAETGLTLVGARYADSANQVTLPGYARWDGSLGYRHARWEARLAIRNLADVRYFRSATSAGQIQPGEPRSLVATMALRF</sequence>
<keyword evidence="8" id="KW-0408">Iron</keyword>
<evidence type="ECO:0000256" key="17">
    <source>
        <dbReference type="SAM" id="MobiDB-lite"/>
    </source>
</evidence>
<dbReference type="PANTHER" id="PTHR32552:SF68">
    <property type="entry name" value="FERRICHROME OUTER MEMBRANE TRANSPORTER_PHAGE RECEPTOR"/>
    <property type="match status" value="1"/>
</dbReference>
<evidence type="ECO:0000256" key="3">
    <source>
        <dbReference type="ARBA" id="ARBA00022448"/>
    </source>
</evidence>
<keyword evidence="10 16" id="KW-0798">TonB box</keyword>
<dbReference type="PATRIC" id="fig|1331206.3.peg.1129"/>
<evidence type="ECO:0000256" key="12">
    <source>
        <dbReference type="ARBA" id="ARBA00023170"/>
    </source>
</evidence>
<keyword evidence="3 14" id="KW-0813">Transport</keyword>
<feature type="short sequence motif" description="TonB C-terminal box" evidence="15">
    <location>
        <begin position="656"/>
        <end position="673"/>
    </location>
</feature>
<keyword evidence="7" id="KW-0732">Signal</keyword>
<evidence type="ECO:0000256" key="5">
    <source>
        <dbReference type="ARBA" id="ARBA00022496"/>
    </source>
</evidence>
<evidence type="ECO:0000259" key="18">
    <source>
        <dbReference type="Pfam" id="PF00593"/>
    </source>
</evidence>
<dbReference type="GO" id="GO:0038023">
    <property type="term" value="F:signaling receptor activity"/>
    <property type="evidence" value="ECO:0007669"/>
    <property type="project" value="InterPro"/>
</dbReference>
<reference evidence="20 21" key="1">
    <citation type="submission" date="2014-03" db="EMBL/GenBank/DDBJ databases">
        <title>Genome sequence of Bordetella holmseii.</title>
        <authorList>
            <person name="Harvill E."/>
            <person name="Goodfield L.L."/>
            <person name="Ivanov Y."/>
            <person name="Meyer J.A."/>
            <person name="Newth C."/>
            <person name="Cassiday P."/>
            <person name="Tondella M.L."/>
            <person name="Liao P."/>
            <person name="Zimmerman J."/>
            <person name="Meert K."/>
            <person name="Wessel D."/>
            <person name="Berger J."/>
            <person name="Dean J.M."/>
            <person name="Holubkov R."/>
            <person name="Burr J."/>
            <person name="Liu T."/>
            <person name="Brinkac L.M."/>
            <person name="Sanka R."/>
            <person name="Kim M."/>
            <person name="Losada L."/>
        </authorList>
    </citation>
    <scope>NUCLEOTIDE SEQUENCE [LARGE SCALE GENOMIC DNA]</scope>
    <source>
        <strain evidence="20 21">CDC-H585-BH</strain>
    </source>
</reference>
<dbReference type="SUPFAM" id="SSF56935">
    <property type="entry name" value="Porins"/>
    <property type="match status" value="1"/>
</dbReference>
<evidence type="ECO:0000313" key="20">
    <source>
        <dbReference type="EMBL" id="KAK96063.1"/>
    </source>
</evidence>
<dbReference type="InterPro" id="IPR039426">
    <property type="entry name" value="TonB-dep_rcpt-like"/>
</dbReference>
<dbReference type="InterPro" id="IPR036942">
    <property type="entry name" value="Beta-barrel_TonB_sf"/>
</dbReference>
<dbReference type="InterPro" id="IPR010105">
    <property type="entry name" value="TonB_sidphr_rcpt"/>
</dbReference>
<evidence type="ECO:0000256" key="7">
    <source>
        <dbReference type="ARBA" id="ARBA00022729"/>
    </source>
</evidence>
<dbReference type="GO" id="GO:0009279">
    <property type="term" value="C:cell outer membrane"/>
    <property type="evidence" value="ECO:0007669"/>
    <property type="project" value="UniProtKB-SubCell"/>
</dbReference>
<feature type="domain" description="TonB-dependent receptor-like beta-barrel" evidence="18">
    <location>
        <begin position="211"/>
        <end position="642"/>
    </location>
</feature>
<evidence type="ECO:0000256" key="10">
    <source>
        <dbReference type="ARBA" id="ARBA00023077"/>
    </source>
</evidence>
<organism evidence="20 21">
    <name type="scientific">Bordetella holmesii CDC-H585-BH</name>
    <dbReference type="NCBI Taxonomy" id="1331206"/>
    <lineage>
        <taxon>Bacteria</taxon>
        <taxon>Pseudomonadati</taxon>
        <taxon>Pseudomonadota</taxon>
        <taxon>Betaproteobacteria</taxon>
        <taxon>Burkholderiales</taxon>
        <taxon>Alcaligenaceae</taxon>
        <taxon>Bordetella</taxon>
    </lineage>
</organism>
<proteinExistence type="inferred from homology"/>
<dbReference type="InterPro" id="IPR012910">
    <property type="entry name" value="Plug_dom"/>
</dbReference>
<evidence type="ECO:0000256" key="1">
    <source>
        <dbReference type="ARBA" id="ARBA00004571"/>
    </source>
</evidence>
<evidence type="ECO:0000256" key="4">
    <source>
        <dbReference type="ARBA" id="ARBA00022452"/>
    </source>
</evidence>
<dbReference type="InterPro" id="IPR037066">
    <property type="entry name" value="Plug_dom_sf"/>
</dbReference>
<dbReference type="GO" id="GO:0015891">
    <property type="term" value="P:siderophore transport"/>
    <property type="evidence" value="ECO:0007669"/>
    <property type="project" value="InterPro"/>
</dbReference>
<dbReference type="EMBL" id="JFZZ01000044">
    <property type="protein sequence ID" value="KAK96063.1"/>
    <property type="molecule type" value="Genomic_DNA"/>
</dbReference>
<evidence type="ECO:0000256" key="14">
    <source>
        <dbReference type="PROSITE-ProRule" id="PRU01360"/>
    </source>
</evidence>
<keyword evidence="11 14" id="KW-0472">Membrane</keyword>
<evidence type="ECO:0000256" key="13">
    <source>
        <dbReference type="ARBA" id="ARBA00023237"/>
    </source>
</evidence>
<evidence type="ECO:0000256" key="9">
    <source>
        <dbReference type="ARBA" id="ARBA00023065"/>
    </source>
</evidence>
<evidence type="ECO:0000256" key="8">
    <source>
        <dbReference type="ARBA" id="ARBA00023004"/>
    </source>
</evidence>
<keyword evidence="9" id="KW-0406">Ion transport</keyword>
<evidence type="ECO:0000256" key="15">
    <source>
        <dbReference type="PROSITE-ProRule" id="PRU10144"/>
    </source>
</evidence>
<evidence type="ECO:0000256" key="6">
    <source>
        <dbReference type="ARBA" id="ARBA00022692"/>
    </source>
</evidence>
<dbReference type="Gene3D" id="2.40.170.20">
    <property type="entry name" value="TonB-dependent receptor, beta-barrel domain"/>
    <property type="match status" value="1"/>
</dbReference>
<comment type="subcellular location">
    <subcellularLocation>
        <location evidence="1 14">Cell outer membrane</location>
        <topology evidence="1 14">Multi-pass membrane protein</topology>
    </subcellularLocation>
</comment>
<keyword evidence="13 14" id="KW-0998">Cell outer membrane</keyword>
<comment type="caution">
    <text evidence="20">The sequence shown here is derived from an EMBL/GenBank/DDBJ whole genome shotgun (WGS) entry which is preliminary data.</text>
</comment>
<dbReference type="STRING" id="35814.BBB42_02080"/>
<dbReference type="PROSITE" id="PS52016">
    <property type="entry name" value="TONB_DEPENDENT_REC_3"/>
    <property type="match status" value="1"/>
</dbReference>
<keyword evidence="4 14" id="KW-1134">Transmembrane beta strand</keyword>
<dbReference type="NCBIfam" id="TIGR01783">
    <property type="entry name" value="TonB-siderophor"/>
    <property type="match status" value="1"/>
</dbReference>
<evidence type="ECO:0000259" key="19">
    <source>
        <dbReference type="Pfam" id="PF07715"/>
    </source>
</evidence>
<protein>
    <submittedName>
        <fullName evidence="20">TonB-dependent siderophore receptor</fullName>
    </submittedName>
</protein>
<keyword evidence="12 20" id="KW-0675">Receptor</keyword>
<dbReference type="PANTHER" id="PTHR32552">
    <property type="entry name" value="FERRICHROME IRON RECEPTOR-RELATED"/>
    <property type="match status" value="1"/>
</dbReference>
<dbReference type="AlphaFoldDB" id="A0A158M7Q0"/>
<gene>
    <name evidence="20" type="ORF">L497_3493</name>
</gene>
<evidence type="ECO:0000256" key="11">
    <source>
        <dbReference type="ARBA" id="ARBA00023136"/>
    </source>
</evidence>
<evidence type="ECO:0000256" key="16">
    <source>
        <dbReference type="RuleBase" id="RU003357"/>
    </source>
</evidence>
<feature type="domain" description="TonB-dependent receptor plug" evidence="19">
    <location>
        <begin position="44"/>
        <end position="139"/>
    </location>
</feature>
<keyword evidence="5" id="KW-0410">Iron transport</keyword>
<name>A0A158M7Q0_9BORD</name>
<dbReference type="Gene3D" id="2.170.130.10">
    <property type="entry name" value="TonB-dependent receptor, plug domain"/>
    <property type="match status" value="1"/>
</dbReference>
<evidence type="ECO:0000256" key="2">
    <source>
        <dbReference type="ARBA" id="ARBA00009810"/>
    </source>
</evidence>